<evidence type="ECO:0000256" key="1">
    <source>
        <dbReference type="SAM" id="MobiDB-lite"/>
    </source>
</evidence>
<dbReference type="InterPro" id="IPR001437">
    <property type="entry name" value="Tscrpt_elong_fac_GreA/B_C"/>
</dbReference>
<evidence type="ECO:0000313" key="3">
    <source>
        <dbReference type="EMBL" id="QYL14693.1"/>
    </source>
</evidence>
<evidence type="ECO:0000259" key="2">
    <source>
        <dbReference type="Pfam" id="PF01272"/>
    </source>
</evidence>
<feature type="compositionally biased region" description="Polar residues" evidence="1">
    <location>
        <begin position="176"/>
        <end position="189"/>
    </location>
</feature>
<reference evidence="3 4" key="1">
    <citation type="submission" date="2021-07" db="EMBL/GenBank/DDBJ databases">
        <title>Whole genome sequencing of non-tuberculosis mycobacteria type-strains.</title>
        <authorList>
            <person name="Igarashi Y."/>
            <person name="Osugi A."/>
            <person name="Mitarai S."/>
        </authorList>
    </citation>
    <scope>NUCLEOTIDE SEQUENCE [LARGE SCALE GENOMIC DNA]</scope>
    <source>
        <strain evidence="3 4">JCM 16370</strain>
    </source>
</reference>
<accession>A0ABX8VF06</accession>
<dbReference type="SUPFAM" id="SSF54534">
    <property type="entry name" value="FKBP-like"/>
    <property type="match status" value="1"/>
</dbReference>
<evidence type="ECO:0000313" key="4">
    <source>
        <dbReference type="Proteomes" id="UP000825367"/>
    </source>
</evidence>
<sequence length="197" mass="21094">MTSTEPVWMTREAYTRLQTELAALRSRPTTEVAEDSRDNDQPLVTKFAARQARIRQIQDLLTNAVVGEDPPDDGIAEPGMVLTVRYDDTGEIETFLLGVRGVEDADVDVYSMQSPLGSAIAGARSGEQRTYSIPSGANLPVTLLTAVPYGMHAPDQTRSPSVPPQGNAPGRAEAAQRNSGRTARGTSTPRVAARSAT</sequence>
<keyword evidence="3" id="KW-0251">Elongation factor</keyword>
<dbReference type="Proteomes" id="UP000825367">
    <property type="component" value="Chromosome"/>
</dbReference>
<dbReference type="EMBL" id="CP080333">
    <property type="protein sequence ID" value="QYL14693.1"/>
    <property type="molecule type" value="Genomic_DNA"/>
</dbReference>
<name>A0ABX8VF06_9MYCO</name>
<dbReference type="Gene3D" id="3.10.50.30">
    <property type="entry name" value="Transcription elongation factor, GreA/GreB, C-terminal domain"/>
    <property type="match status" value="1"/>
</dbReference>
<proteinExistence type="predicted"/>
<protein>
    <submittedName>
        <fullName evidence="3">GreA/GreB family elongation factor</fullName>
    </submittedName>
</protein>
<keyword evidence="4" id="KW-1185">Reference proteome</keyword>
<feature type="region of interest" description="Disordered" evidence="1">
    <location>
        <begin position="151"/>
        <end position="197"/>
    </location>
</feature>
<dbReference type="InterPro" id="IPR036953">
    <property type="entry name" value="GreA/GreB_C_sf"/>
</dbReference>
<dbReference type="GO" id="GO:0003746">
    <property type="term" value="F:translation elongation factor activity"/>
    <property type="evidence" value="ECO:0007669"/>
    <property type="project" value="UniProtKB-KW"/>
</dbReference>
<feature type="domain" description="Transcription elongation factor GreA/GreB C-terminal" evidence="2">
    <location>
        <begin position="75"/>
        <end position="142"/>
    </location>
</feature>
<gene>
    <name evidence="3" type="ORF">K0O64_15950</name>
</gene>
<dbReference type="Pfam" id="PF01272">
    <property type="entry name" value="GreA_GreB"/>
    <property type="match status" value="1"/>
</dbReference>
<organism evidence="3 4">
    <name type="scientific">Mycolicibacterium pallens</name>
    <dbReference type="NCBI Taxonomy" id="370524"/>
    <lineage>
        <taxon>Bacteria</taxon>
        <taxon>Bacillati</taxon>
        <taxon>Actinomycetota</taxon>
        <taxon>Actinomycetes</taxon>
        <taxon>Mycobacteriales</taxon>
        <taxon>Mycobacteriaceae</taxon>
        <taxon>Mycolicibacterium</taxon>
    </lineage>
</organism>
<keyword evidence="3" id="KW-0648">Protein biosynthesis</keyword>